<keyword evidence="2 4" id="KW-0378">Hydrolase</keyword>
<protein>
    <submittedName>
        <fullName evidence="7">Uncharacterized protein</fullName>
    </submittedName>
</protein>
<keyword evidence="3 4" id="KW-0326">Glycosidase</keyword>
<dbReference type="OrthoDB" id="9795222at2"/>
<dbReference type="Proteomes" id="UP000306918">
    <property type="component" value="Unassembled WGS sequence"/>
</dbReference>
<evidence type="ECO:0000256" key="3">
    <source>
        <dbReference type="ARBA" id="ARBA00023295"/>
    </source>
</evidence>
<feature type="signal peptide" evidence="6">
    <location>
        <begin position="1"/>
        <end position="25"/>
    </location>
</feature>
<evidence type="ECO:0000313" key="8">
    <source>
        <dbReference type="Proteomes" id="UP000306918"/>
    </source>
</evidence>
<dbReference type="InterPro" id="IPR000743">
    <property type="entry name" value="Glyco_hydro_28"/>
</dbReference>
<dbReference type="Pfam" id="PF00295">
    <property type="entry name" value="Glyco_hydro_28"/>
    <property type="match status" value="1"/>
</dbReference>
<dbReference type="AlphaFoldDB" id="A0A4S8HY73"/>
<dbReference type="EMBL" id="STFF01000004">
    <property type="protein sequence ID" value="THU38182.1"/>
    <property type="molecule type" value="Genomic_DNA"/>
</dbReference>
<feature type="region of interest" description="Disordered" evidence="5">
    <location>
        <begin position="23"/>
        <end position="46"/>
    </location>
</feature>
<dbReference type="Gene3D" id="2.160.20.10">
    <property type="entry name" value="Single-stranded right-handed beta-helix, Pectin lyase-like"/>
    <property type="match status" value="1"/>
</dbReference>
<keyword evidence="8" id="KW-1185">Reference proteome</keyword>
<evidence type="ECO:0000256" key="2">
    <source>
        <dbReference type="ARBA" id="ARBA00022801"/>
    </source>
</evidence>
<accession>A0A4S8HY73</accession>
<dbReference type="GO" id="GO:0005975">
    <property type="term" value="P:carbohydrate metabolic process"/>
    <property type="evidence" value="ECO:0007669"/>
    <property type="project" value="InterPro"/>
</dbReference>
<dbReference type="SUPFAM" id="SSF51126">
    <property type="entry name" value="Pectin lyase-like"/>
    <property type="match status" value="1"/>
</dbReference>
<dbReference type="InterPro" id="IPR012334">
    <property type="entry name" value="Pectin_lyas_fold"/>
</dbReference>
<feature type="chain" id="PRO_5020677396" evidence="6">
    <location>
        <begin position="26"/>
        <end position="84"/>
    </location>
</feature>
<evidence type="ECO:0000256" key="5">
    <source>
        <dbReference type="SAM" id="MobiDB-lite"/>
    </source>
</evidence>
<evidence type="ECO:0000256" key="1">
    <source>
        <dbReference type="ARBA" id="ARBA00008834"/>
    </source>
</evidence>
<proteinExistence type="inferred from homology"/>
<evidence type="ECO:0000313" key="7">
    <source>
        <dbReference type="EMBL" id="THU38182.1"/>
    </source>
</evidence>
<sequence>MKKTILTLPAVCLIMAACGKKVAPADTTTTSPTPTTEDNGIRMKTNRTRGGTVQYLTYSNLTMTNVSTPITLLEFYPDNTSGLS</sequence>
<dbReference type="GO" id="GO:0004650">
    <property type="term" value="F:polygalacturonase activity"/>
    <property type="evidence" value="ECO:0007669"/>
    <property type="project" value="InterPro"/>
</dbReference>
<keyword evidence="6" id="KW-0732">Signal</keyword>
<comment type="caution">
    <text evidence="7">The sequence shown here is derived from an EMBL/GenBank/DDBJ whole genome shotgun (WGS) entry which is preliminary data.</text>
</comment>
<reference evidence="7 8" key="1">
    <citation type="submission" date="2019-04" db="EMBL/GenBank/DDBJ databases">
        <title>Niastella caeni sp. nov., isolated from activated sludge.</title>
        <authorList>
            <person name="Sheng M."/>
        </authorList>
    </citation>
    <scope>NUCLEOTIDE SEQUENCE [LARGE SCALE GENOMIC DNA]</scope>
    <source>
        <strain evidence="7 8">HX-2-15</strain>
    </source>
</reference>
<gene>
    <name evidence="7" type="ORF">FAM09_16000</name>
</gene>
<feature type="compositionally biased region" description="Low complexity" evidence="5">
    <location>
        <begin position="27"/>
        <end position="36"/>
    </location>
</feature>
<organism evidence="7 8">
    <name type="scientific">Niastella caeni</name>
    <dbReference type="NCBI Taxonomy" id="2569763"/>
    <lineage>
        <taxon>Bacteria</taxon>
        <taxon>Pseudomonadati</taxon>
        <taxon>Bacteroidota</taxon>
        <taxon>Chitinophagia</taxon>
        <taxon>Chitinophagales</taxon>
        <taxon>Chitinophagaceae</taxon>
        <taxon>Niastella</taxon>
    </lineage>
</organism>
<evidence type="ECO:0000256" key="6">
    <source>
        <dbReference type="SAM" id="SignalP"/>
    </source>
</evidence>
<dbReference type="PROSITE" id="PS51257">
    <property type="entry name" value="PROKAR_LIPOPROTEIN"/>
    <property type="match status" value="1"/>
</dbReference>
<name>A0A4S8HY73_9BACT</name>
<evidence type="ECO:0000256" key="4">
    <source>
        <dbReference type="RuleBase" id="RU361169"/>
    </source>
</evidence>
<dbReference type="RefSeq" id="WP_136578138.1">
    <property type="nucleotide sequence ID" value="NZ_STFF01000004.1"/>
</dbReference>
<dbReference type="InterPro" id="IPR011050">
    <property type="entry name" value="Pectin_lyase_fold/virulence"/>
</dbReference>
<comment type="similarity">
    <text evidence="1 4">Belongs to the glycosyl hydrolase 28 family.</text>
</comment>